<dbReference type="Pfam" id="PF13180">
    <property type="entry name" value="PDZ_2"/>
    <property type="match status" value="1"/>
</dbReference>
<keyword evidence="2" id="KW-0645">Protease</keyword>
<dbReference type="SUPFAM" id="SSF50494">
    <property type="entry name" value="Trypsin-like serine proteases"/>
    <property type="match status" value="1"/>
</dbReference>
<proteinExistence type="inferred from homology"/>
<dbReference type="InterPro" id="IPR051201">
    <property type="entry name" value="Chloro_Bact_Ser_Proteases"/>
</dbReference>
<evidence type="ECO:0000256" key="2">
    <source>
        <dbReference type="ARBA" id="ARBA00022670"/>
    </source>
</evidence>
<evidence type="ECO:0000256" key="3">
    <source>
        <dbReference type="ARBA" id="ARBA00022801"/>
    </source>
</evidence>
<dbReference type="Gene3D" id="2.30.42.10">
    <property type="match status" value="1"/>
</dbReference>
<dbReference type="InterPro" id="IPR036034">
    <property type="entry name" value="PDZ_sf"/>
</dbReference>
<reference evidence="6 7" key="1">
    <citation type="submission" date="2018-10" db="EMBL/GenBank/DDBJ databases">
        <title>Draft genome of Mycobacterium hodleri strain B.</title>
        <authorList>
            <person name="Amande T.J."/>
            <person name="Mcgenity T.J."/>
        </authorList>
    </citation>
    <scope>NUCLEOTIDE SEQUENCE [LARGE SCALE GENOMIC DNA]</scope>
    <source>
        <strain evidence="6 7">B</strain>
    </source>
</reference>
<dbReference type="AlphaFoldDB" id="A0A544W3E3"/>
<comment type="caution">
    <text evidence="6">The sequence shown here is derived from an EMBL/GenBank/DDBJ whole genome shotgun (WGS) entry which is preliminary data.</text>
</comment>
<dbReference type="InterPro" id="IPR043504">
    <property type="entry name" value="Peptidase_S1_PA_chymotrypsin"/>
</dbReference>
<keyword evidence="3" id="KW-0378">Hydrolase</keyword>
<dbReference type="PROSITE" id="PS50106">
    <property type="entry name" value="PDZ"/>
    <property type="match status" value="1"/>
</dbReference>
<evidence type="ECO:0000313" key="7">
    <source>
        <dbReference type="Proteomes" id="UP000315759"/>
    </source>
</evidence>
<dbReference type="SMART" id="SM00228">
    <property type="entry name" value="PDZ"/>
    <property type="match status" value="1"/>
</dbReference>
<dbReference type="PRINTS" id="PR00834">
    <property type="entry name" value="PROTEASES2C"/>
</dbReference>
<dbReference type="SUPFAM" id="SSF50156">
    <property type="entry name" value="PDZ domain-like"/>
    <property type="match status" value="1"/>
</dbReference>
<dbReference type="InterPro" id="IPR001478">
    <property type="entry name" value="PDZ"/>
</dbReference>
<comment type="similarity">
    <text evidence="1">Belongs to the peptidase S1C family.</text>
</comment>
<dbReference type="EMBL" id="VIFX01000010">
    <property type="protein sequence ID" value="TQR86736.1"/>
    <property type="molecule type" value="Genomic_DNA"/>
</dbReference>
<sequence>MTEHVLPQRLNVVAVAVTMLAVAVVSATVGGLTALAIGPVYPHVLRSIGQPHGATALGPSVQRVAVQVLPSVVKLEVTLGPLLSAGSGIVLSADGLILTNDHVVTNPLPVRASSGEPTKLVTLADGRVAPFTVVGSDPFSDIAVVRAEDVSGLTPIRIGSSSHLVVGQGVVAIGAPLGLAGTVTTGIISALHRPVSTASNTPGEVDAVLDAIQTDAAINPGNSGGALVDSSGALIGVNSASATTGGDYVNGPGGSIGLGFAIPVEQALRVADQLVATGRATHATLGLEVVSDTPPRGARVVTVDPRGPAAAAGLPVGAVITEVDDRVVAAADDLLAALQSKTPGDALVLTFVDASGQVQTTTITLGTA</sequence>
<dbReference type="InterPro" id="IPR009003">
    <property type="entry name" value="Peptidase_S1_PA"/>
</dbReference>
<keyword evidence="4" id="KW-1133">Transmembrane helix</keyword>
<dbReference type="GO" id="GO:0006508">
    <property type="term" value="P:proteolysis"/>
    <property type="evidence" value="ECO:0007669"/>
    <property type="project" value="UniProtKB-KW"/>
</dbReference>
<dbReference type="Gene3D" id="2.40.10.10">
    <property type="entry name" value="Trypsin-like serine proteases"/>
    <property type="match status" value="2"/>
</dbReference>
<evidence type="ECO:0000256" key="1">
    <source>
        <dbReference type="ARBA" id="ARBA00010541"/>
    </source>
</evidence>
<feature type="transmembrane region" description="Helical" evidence="4">
    <location>
        <begin position="12"/>
        <end position="37"/>
    </location>
</feature>
<dbReference type="Proteomes" id="UP000315759">
    <property type="component" value="Unassembled WGS sequence"/>
</dbReference>
<keyword evidence="7" id="KW-1185">Reference proteome</keyword>
<protein>
    <submittedName>
        <fullName evidence="6">PDZ domain-containing protein</fullName>
    </submittedName>
</protein>
<dbReference type="GO" id="GO:0004252">
    <property type="term" value="F:serine-type endopeptidase activity"/>
    <property type="evidence" value="ECO:0007669"/>
    <property type="project" value="InterPro"/>
</dbReference>
<evidence type="ECO:0000256" key="4">
    <source>
        <dbReference type="SAM" id="Phobius"/>
    </source>
</evidence>
<accession>A0A544W3E3</accession>
<evidence type="ECO:0000313" key="6">
    <source>
        <dbReference type="EMBL" id="TQR86736.1"/>
    </source>
</evidence>
<dbReference type="RefSeq" id="WP_142551889.1">
    <property type="nucleotide sequence ID" value="NZ_VIFX01000010.1"/>
</dbReference>
<keyword evidence="4" id="KW-0812">Transmembrane</keyword>
<organism evidence="6 7">
    <name type="scientific">Mycolicibacterium hodleri</name>
    <dbReference type="NCBI Taxonomy" id="49897"/>
    <lineage>
        <taxon>Bacteria</taxon>
        <taxon>Bacillati</taxon>
        <taxon>Actinomycetota</taxon>
        <taxon>Actinomycetes</taxon>
        <taxon>Mycobacteriales</taxon>
        <taxon>Mycobacteriaceae</taxon>
        <taxon>Mycolicibacterium</taxon>
    </lineage>
</organism>
<gene>
    <name evidence="6" type="ORF">D8S82_09665</name>
</gene>
<name>A0A544W3E3_9MYCO</name>
<dbReference type="InterPro" id="IPR001940">
    <property type="entry name" value="Peptidase_S1C"/>
</dbReference>
<dbReference type="PANTHER" id="PTHR43343:SF3">
    <property type="entry name" value="PROTEASE DO-LIKE 8, CHLOROPLASTIC"/>
    <property type="match status" value="1"/>
</dbReference>
<dbReference type="PANTHER" id="PTHR43343">
    <property type="entry name" value="PEPTIDASE S12"/>
    <property type="match status" value="1"/>
</dbReference>
<dbReference type="Pfam" id="PF13365">
    <property type="entry name" value="Trypsin_2"/>
    <property type="match status" value="1"/>
</dbReference>
<evidence type="ECO:0000259" key="5">
    <source>
        <dbReference type="PROSITE" id="PS50106"/>
    </source>
</evidence>
<feature type="domain" description="PDZ" evidence="5">
    <location>
        <begin position="274"/>
        <end position="353"/>
    </location>
</feature>
<keyword evidence="4" id="KW-0472">Membrane</keyword>